<dbReference type="Gene3D" id="1.20.120.1770">
    <property type="match status" value="1"/>
</dbReference>
<evidence type="ECO:0000256" key="7">
    <source>
        <dbReference type="SAM" id="MobiDB-lite"/>
    </source>
</evidence>
<organism evidence="12">
    <name type="scientific">Dissoconium aciculare CBS 342.82</name>
    <dbReference type="NCBI Taxonomy" id="1314786"/>
    <lineage>
        <taxon>Eukaryota</taxon>
        <taxon>Fungi</taxon>
        <taxon>Dikarya</taxon>
        <taxon>Ascomycota</taxon>
        <taxon>Pezizomycotina</taxon>
        <taxon>Dothideomycetes</taxon>
        <taxon>Dothideomycetidae</taxon>
        <taxon>Mycosphaerellales</taxon>
        <taxon>Dissoconiaceae</taxon>
        <taxon>Dissoconium</taxon>
    </lineage>
</organism>
<evidence type="ECO:0000256" key="3">
    <source>
        <dbReference type="ARBA" id="ARBA00022692"/>
    </source>
</evidence>
<evidence type="ECO:0000259" key="10">
    <source>
        <dbReference type="SMART" id="SM00665"/>
    </source>
</evidence>
<gene>
    <name evidence="12" type="ORF">K489DRAFT_367757</name>
</gene>
<dbReference type="CDD" id="cd08760">
    <property type="entry name" value="Cyt_b561_FRRS1_like"/>
    <property type="match status" value="1"/>
</dbReference>
<feature type="transmembrane region" description="Helical" evidence="8">
    <location>
        <begin position="94"/>
        <end position="118"/>
    </location>
</feature>
<feature type="transmembrane region" description="Helical" evidence="8">
    <location>
        <begin position="201"/>
        <end position="222"/>
    </location>
</feature>
<dbReference type="GeneID" id="54360688"/>
<reference evidence="12" key="1">
    <citation type="submission" date="2020-01" db="EMBL/GenBank/DDBJ databases">
        <authorList>
            <consortium name="DOE Joint Genome Institute"/>
            <person name="Haridas S."/>
            <person name="Albert R."/>
            <person name="Binder M."/>
            <person name="Bloem J."/>
            <person name="Labutti K."/>
            <person name="Salamov A."/>
            <person name="Andreopoulos B."/>
            <person name="Baker S.E."/>
            <person name="Barry K."/>
            <person name="Bills G."/>
            <person name="Bluhm B.H."/>
            <person name="Cannon C."/>
            <person name="Castanera R."/>
            <person name="Culley D.E."/>
            <person name="Daum C."/>
            <person name="Ezra D."/>
            <person name="Gonzalez J.B."/>
            <person name="Henrissat B."/>
            <person name="Kuo A."/>
            <person name="Liang C."/>
            <person name="Lipzen A."/>
            <person name="Lutzoni F."/>
            <person name="Magnuson J."/>
            <person name="Mondo S."/>
            <person name="Nolan M."/>
            <person name="Ohm R."/>
            <person name="Pangilinan J."/>
            <person name="Park H.-J."/>
            <person name="Ramirez L."/>
            <person name="Alfaro M."/>
            <person name="Sun H."/>
            <person name="Tritt A."/>
            <person name="Yoshinaga Y."/>
            <person name="Zwiers L.-H."/>
            <person name="Turgeon B.G."/>
            <person name="Goodwin S.B."/>
            <person name="Spatafora J.W."/>
            <person name="Crous P.W."/>
            <person name="Grigoriev I.V."/>
        </authorList>
    </citation>
    <scope>NUCLEOTIDE SEQUENCE</scope>
    <source>
        <strain evidence="12">CBS 342.82</strain>
    </source>
</reference>
<keyword evidence="2" id="KW-0813">Transport</keyword>
<keyword evidence="5 8" id="KW-1133">Transmembrane helix</keyword>
<feature type="transmembrane region" description="Helical" evidence="8">
    <location>
        <begin position="130"/>
        <end position="149"/>
    </location>
</feature>
<keyword evidence="6 8" id="KW-0472">Membrane</keyword>
<keyword evidence="11" id="KW-1185">Reference proteome</keyword>
<evidence type="ECO:0000313" key="12">
    <source>
        <dbReference type="RefSeq" id="XP_033463598.1"/>
    </source>
</evidence>
<proteinExistence type="predicted"/>
<feature type="transmembrane region" description="Helical" evidence="8">
    <location>
        <begin position="169"/>
        <end position="189"/>
    </location>
</feature>
<evidence type="ECO:0000256" key="2">
    <source>
        <dbReference type="ARBA" id="ARBA00022448"/>
    </source>
</evidence>
<feature type="signal peptide" evidence="9">
    <location>
        <begin position="1"/>
        <end position="18"/>
    </location>
</feature>
<sequence length="255" mass="27362">MALTHAVLLIALASQSCAQFGGFGNGNNPSTANGNGNNNNNGIFNLGSNNADRTFFSSQRTLAIAHAVLACLVFGFIFPAGGIVIRLTTFKGAWILHGLCQLFGYLLYIAAAAMGIYMAVNLELMNQAHAIIGIVLLISIFIQPFTGLLHHAAFKKHFRRTIPSFVHVWLGRAGITLGIINGGLGLQLARKLPFARPSRGAIVGYSVIAGFMWMLYVVAVIVGESRRSRAAKLTTRDPKSSGSSPARRNEREVGH</sequence>
<evidence type="ECO:0000256" key="5">
    <source>
        <dbReference type="ARBA" id="ARBA00022989"/>
    </source>
</evidence>
<dbReference type="SMART" id="SM00665">
    <property type="entry name" value="B561"/>
    <property type="match status" value="1"/>
</dbReference>
<evidence type="ECO:0000256" key="9">
    <source>
        <dbReference type="SAM" id="SignalP"/>
    </source>
</evidence>
<evidence type="ECO:0000256" key="1">
    <source>
        <dbReference type="ARBA" id="ARBA00004370"/>
    </source>
</evidence>
<dbReference type="PANTHER" id="PTHR47797:SF1">
    <property type="entry name" value="CYTOCHROME B561 DOMAIN-CONTAINING PROTEIN-RELATED"/>
    <property type="match status" value="1"/>
</dbReference>
<dbReference type="OrthoDB" id="19261at2759"/>
<evidence type="ECO:0000256" key="6">
    <source>
        <dbReference type="ARBA" id="ARBA00023136"/>
    </source>
</evidence>
<comment type="subcellular location">
    <subcellularLocation>
        <location evidence="1">Membrane</location>
    </subcellularLocation>
</comment>
<keyword evidence="3 8" id="KW-0812">Transmembrane</keyword>
<dbReference type="GO" id="GO:0016020">
    <property type="term" value="C:membrane"/>
    <property type="evidence" value="ECO:0007669"/>
    <property type="project" value="UniProtKB-SubCell"/>
</dbReference>
<feature type="chain" id="PRO_5027030606" description="Cytochrome b561 domain-containing protein" evidence="9">
    <location>
        <begin position="19"/>
        <end position="255"/>
    </location>
</feature>
<name>A0A6J3MI35_9PEZI</name>
<dbReference type="AlphaFoldDB" id="A0A6J3MI35"/>
<evidence type="ECO:0000256" key="8">
    <source>
        <dbReference type="SAM" id="Phobius"/>
    </source>
</evidence>
<accession>A0A6J3MI35</accession>
<reference evidence="12" key="2">
    <citation type="submission" date="2020-04" db="EMBL/GenBank/DDBJ databases">
        <authorList>
            <consortium name="NCBI Genome Project"/>
        </authorList>
    </citation>
    <scope>NUCLEOTIDE SEQUENCE</scope>
    <source>
        <strain evidence="12">CBS 342.82</strain>
    </source>
</reference>
<feature type="region of interest" description="Disordered" evidence="7">
    <location>
        <begin position="230"/>
        <end position="255"/>
    </location>
</feature>
<keyword evidence="4" id="KW-0249">Electron transport</keyword>
<dbReference type="Proteomes" id="UP000504637">
    <property type="component" value="Unplaced"/>
</dbReference>
<feature type="transmembrane region" description="Helical" evidence="8">
    <location>
        <begin position="63"/>
        <end position="87"/>
    </location>
</feature>
<dbReference type="InterPro" id="IPR006593">
    <property type="entry name" value="Cyt_b561/ferric_Rdtase_TM"/>
</dbReference>
<dbReference type="PANTHER" id="PTHR47797">
    <property type="entry name" value="DEHYDROGENASE, PUTATIVE (AFU_ORTHOLOGUE AFUA_8G05805)-RELATED"/>
    <property type="match status" value="1"/>
</dbReference>
<evidence type="ECO:0000256" key="4">
    <source>
        <dbReference type="ARBA" id="ARBA00022982"/>
    </source>
</evidence>
<dbReference type="RefSeq" id="XP_033463598.1">
    <property type="nucleotide sequence ID" value="XM_033602888.1"/>
</dbReference>
<reference evidence="12" key="3">
    <citation type="submission" date="2025-08" db="UniProtKB">
        <authorList>
            <consortium name="RefSeq"/>
        </authorList>
    </citation>
    <scope>IDENTIFICATION</scope>
    <source>
        <strain evidence="12">CBS 342.82</strain>
    </source>
</reference>
<keyword evidence="9" id="KW-0732">Signal</keyword>
<evidence type="ECO:0000313" key="11">
    <source>
        <dbReference type="Proteomes" id="UP000504637"/>
    </source>
</evidence>
<feature type="domain" description="Cytochrome b561" evidence="10">
    <location>
        <begin position="65"/>
        <end position="186"/>
    </location>
</feature>
<protein>
    <recommendedName>
        <fullName evidence="10">Cytochrome b561 domain-containing protein</fullName>
    </recommendedName>
</protein>